<proteinExistence type="predicted"/>
<dbReference type="EMBL" id="JBIRYI010000004">
    <property type="protein sequence ID" value="MFI2486853.1"/>
    <property type="molecule type" value="Genomic_DNA"/>
</dbReference>
<reference evidence="1 2" key="1">
    <citation type="submission" date="2024-10" db="EMBL/GenBank/DDBJ databases">
        <title>The Natural Products Discovery Center: Release of the First 8490 Sequenced Strains for Exploring Actinobacteria Biosynthetic Diversity.</title>
        <authorList>
            <person name="Kalkreuter E."/>
            <person name="Kautsar S.A."/>
            <person name="Yang D."/>
            <person name="Bader C.D."/>
            <person name="Teijaro C.N."/>
            <person name="Fluegel L."/>
            <person name="Davis C.M."/>
            <person name="Simpson J.R."/>
            <person name="Lauterbach L."/>
            <person name="Steele A.D."/>
            <person name="Gui C."/>
            <person name="Meng S."/>
            <person name="Li G."/>
            <person name="Viehrig K."/>
            <person name="Ye F."/>
            <person name="Su P."/>
            <person name="Kiefer A.F."/>
            <person name="Nichols A."/>
            <person name="Cepeda A.J."/>
            <person name="Yan W."/>
            <person name="Fan B."/>
            <person name="Jiang Y."/>
            <person name="Adhikari A."/>
            <person name="Zheng C.-J."/>
            <person name="Schuster L."/>
            <person name="Cowan T.M."/>
            <person name="Smanski M.J."/>
            <person name="Chevrette M.G."/>
            <person name="De Carvalho L.P.S."/>
            <person name="Shen B."/>
        </authorList>
    </citation>
    <scope>NUCLEOTIDE SEQUENCE [LARGE SCALE GENOMIC DNA]</scope>
    <source>
        <strain evidence="1 2">NPDC019481</strain>
    </source>
</reference>
<accession>A0ABW7XH59</accession>
<gene>
    <name evidence="1" type="ORF">ACH47X_08085</name>
</gene>
<protein>
    <submittedName>
        <fullName evidence="1">Uncharacterized protein</fullName>
    </submittedName>
</protein>
<dbReference type="RefSeq" id="WP_397403112.1">
    <property type="nucleotide sequence ID" value="NZ_JBIRYI010000004.1"/>
</dbReference>
<comment type="caution">
    <text evidence="1">The sequence shown here is derived from an EMBL/GenBank/DDBJ whole genome shotgun (WGS) entry which is preliminary data.</text>
</comment>
<name>A0ABW7XH59_9MICO</name>
<organism evidence="1 2">
    <name type="scientific">Promicromonospora kroppenstedtii</name>
    <dbReference type="NCBI Taxonomy" id="440482"/>
    <lineage>
        <taxon>Bacteria</taxon>
        <taxon>Bacillati</taxon>
        <taxon>Actinomycetota</taxon>
        <taxon>Actinomycetes</taxon>
        <taxon>Micrococcales</taxon>
        <taxon>Promicromonosporaceae</taxon>
        <taxon>Promicromonospora</taxon>
    </lineage>
</organism>
<evidence type="ECO:0000313" key="1">
    <source>
        <dbReference type="EMBL" id="MFI2486853.1"/>
    </source>
</evidence>
<dbReference type="Proteomes" id="UP001611580">
    <property type="component" value="Unassembled WGS sequence"/>
</dbReference>
<sequence length="168" mass="19081">MTDLLARHQQELRTIDDGLFAMRMFPLLGEEAVAGQVLIPVVAAGHEGVAEQIGLQFKRELSYDFNPFDLESDTLLITSTFQATFPVVAGAVGMDNEDDHWVLRWAWLHPYERGPRHLGRGGQFALAWDQLEERYGDFYVEGPYSQAMYAFMKHRGISPSRFSADEVE</sequence>
<keyword evidence="2" id="KW-1185">Reference proteome</keyword>
<evidence type="ECO:0000313" key="2">
    <source>
        <dbReference type="Proteomes" id="UP001611580"/>
    </source>
</evidence>